<organism evidence="1 2">
    <name type="scientific">Dorcoceras hygrometricum</name>
    <dbReference type="NCBI Taxonomy" id="472368"/>
    <lineage>
        <taxon>Eukaryota</taxon>
        <taxon>Viridiplantae</taxon>
        <taxon>Streptophyta</taxon>
        <taxon>Embryophyta</taxon>
        <taxon>Tracheophyta</taxon>
        <taxon>Spermatophyta</taxon>
        <taxon>Magnoliopsida</taxon>
        <taxon>eudicotyledons</taxon>
        <taxon>Gunneridae</taxon>
        <taxon>Pentapetalae</taxon>
        <taxon>asterids</taxon>
        <taxon>lamiids</taxon>
        <taxon>Lamiales</taxon>
        <taxon>Gesneriaceae</taxon>
        <taxon>Didymocarpoideae</taxon>
        <taxon>Trichosporeae</taxon>
        <taxon>Loxocarpinae</taxon>
        <taxon>Dorcoceras</taxon>
    </lineage>
</organism>
<proteinExistence type="predicted"/>
<dbReference type="Proteomes" id="UP000250235">
    <property type="component" value="Unassembled WGS sequence"/>
</dbReference>
<accession>A0A2Z7CKT1</accession>
<keyword evidence="2" id="KW-1185">Reference proteome</keyword>
<protein>
    <submittedName>
        <fullName evidence="1">Uncharacterized protein</fullName>
    </submittedName>
</protein>
<sequence length="50" mass="5738">MSSKPPQAKRGTTVGVDSIFPLIRRSLVPMIITDRSEMQNTQRSWKNHQI</sequence>
<dbReference type="AlphaFoldDB" id="A0A2Z7CKT1"/>
<evidence type="ECO:0000313" key="2">
    <source>
        <dbReference type="Proteomes" id="UP000250235"/>
    </source>
</evidence>
<dbReference type="EMBL" id="KQ996417">
    <property type="protein sequence ID" value="KZV45184.1"/>
    <property type="molecule type" value="Genomic_DNA"/>
</dbReference>
<evidence type="ECO:0000313" key="1">
    <source>
        <dbReference type="EMBL" id="KZV45184.1"/>
    </source>
</evidence>
<gene>
    <name evidence="1" type="ORF">F511_11784</name>
</gene>
<name>A0A2Z7CKT1_9LAMI</name>
<reference evidence="1 2" key="1">
    <citation type="journal article" date="2015" name="Proc. Natl. Acad. Sci. U.S.A.">
        <title>The resurrection genome of Boea hygrometrica: A blueprint for survival of dehydration.</title>
        <authorList>
            <person name="Xiao L."/>
            <person name="Yang G."/>
            <person name="Zhang L."/>
            <person name="Yang X."/>
            <person name="Zhao S."/>
            <person name="Ji Z."/>
            <person name="Zhou Q."/>
            <person name="Hu M."/>
            <person name="Wang Y."/>
            <person name="Chen M."/>
            <person name="Xu Y."/>
            <person name="Jin H."/>
            <person name="Xiao X."/>
            <person name="Hu G."/>
            <person name="Bao F."/>
            <person name="Hu Y."/>
            <person name="Wan P."/>
            <person name="Li L."/>
            <person name="Deng X."/>
            <person name="Kuang T."/>
            <person name="Xiang C."/>
            <person name="Zhu J.K."/>
            <person name="Oliver M.J."/>
            <person name="He Y."/>
        </authorList>
    </citation>
    <scope>NUCLEOTIDE SEQUENCE [LARGE SCALE GENOMIC DNA]</scope>
    <source>
        <strain evidence="2">cv. XS01</strain>
    </source>
</reference>